<dbReference type="AlphaFoldDB" id="A0A4Q7PMS8"/>
<comment type="caution">
    <text evidence="3">The sequence shown here is derived from an EMBL/GenBank/DDBJ whole genome shotgun (WGS) entry which is preliminary data.</text>
</comment>
<dbReference type="InterPro" id="IPR001387">
    <property type="entry name" value="Cro/C1-type_HTH"/>
</dbReference>
<gene>
    <name evidence="3" type="ORF">EV209_0331</name>
</gene>
<dbReference type="PANTHER" id="PTHR46558:SF11">
    <property type="entry name" value="HTH-TYPE TRANSCRIPTIONAL REGULATOR XRE"/>
    <property type="match status" value="1"/>
</dbReference>
<keyword evidence="1" id="KW-0238">DNA-binding</keyword>
<dbReference type="EMBL" id="SGXF01000001">
    <property type="protein sequence ID" value="RZT02222.1"/>
    <property type="molecule type" value="Genomic_DNA"/>
</dbReference>
<keyword evidence="4" id="KW-1185">Reference proteome</keyword>
<dbReference type="RefSeq" id="WP_130432403.1">
    <property type="nucleotide sequence ID" value="NZ_SGXF01000001.1"/>
</dbReference>
<dbReference type="OrthoDB" id="9812495at2"/>
<dbReference type="Proteomes" id="UP000292927">
    <property type="component" value="Unassembled WGS sequence"/>
</dbReference>
<dbReference type="Pfam" id="PF01381">
    <property type="entry name" value="HTH_3"/>
    <property type="match status" value="1"/>
</dbReference>
<evidence type="ECO:0000313" key="4">
    <source>
        <dbReference type="Proteomes" id="UP000292927"/>
    </source>
</evidence>
<proteinExistence type="predicted"/>
<evidence type="ECO:0000259" key="2">
    <source>
        <dbReference type="PROSITE" id="PS50943"/>
    </source>
</evidence>
<dbReference type="PROSITE" id="PS50943">
    <property type="entry name" value="HTH_CROC1"/>
    <property type="match status" value="1"/>
</dbReference>
<protein>
    <submittedName>
        <fullName evidence="3">Putative transcriptional regulator</fullName>
    </submittedName>
</protein>
<dbReference type="PANTHER" id="PTHR46558">
    <property type="entry name" value="TRACRIPTIONAL REGULATORY PROTEIN-RELATED-RELATED"/>
    <property type="match status" value="1"/>
</dbReference>
<accession>A0A4Q7PMS8</accession>
<dbReference type="SMART" id="SM00530">
    <property type="entry name" value="HTH_XRE"/>
    <property type="match status" value="1"/>
</dbReference>
<reference evidence="3 4" key="1">
    <citation type="submission" date="2019-02" db="EMBL/GenBank/DDBJ databases">
        <title>Genomic Encyclopedia of Type Strains, Phase IV (KMG-IV): sequencing the most valuable type-strain genomes for metagenomic binning, comparative biology and taxonomic classification.</title>
        <authorList>
            <person name="Goeker M."/>
        </authorList>
    </citation>
    <scope>NUCLEOTIDE SEQUENCE [LARGE SCALE GENOMIC DNA]</scope>
    <source>
        <strain evidence="3 4">DSM 29486</strain>
    </source>
</reference>
<dbReference type="InterPro" id="IPR010982">
    <property type="entry name" value="Lambda_DNA-bd_dom_sf"/>
</dbReference>
<dbReference type="CDD" id="cd00093">
    <property type="entry name" value="HTH_XRE"/>
    <property type="match status" value="1"/>
</dbReference>
<sequence>MMQIGEVIRKFRKEQKLTQEEIADFLGVSATAVNKWEKGQNFPDILLLAPLARFLKTDVDTLLSFHGNLTDLEIKRVLQEMPGEIEKCGYEAAFEKYKNMVREYPNCVTLMFAVAQMMNFYLPLQENLGTEKYEKQITAWFEAVAESGEPVLAGTAVGIVCNKAISAGDYVKAEALAEKIPPLSLDRRILQANICKARGEYEKACALYEGMLYQSAGTAVTNIMQMMTLKCREGNKQEAQYLCGILDDLVDKLELSSYLKANARLEMAADFKDRDGVLEAVDQMIRELTETKTRESFLYQNLTADQPDERKNMLKLLGPLLEQDESFDFIRNEPKFGQYLQKIKEIAEA</sequence>
<dbReference type="SUPFAM" id="SSF47413">
    <property type="entry name" value="lambda repressor-like DNA-binding domains"/>
    <property type="match status" value="1"/>
</dbReference>
<evidence type="ECO:0000313" key="3">
    <source>
        <dbReference type="EMBL" id="RZT02222.1"/>
    </source>
</evidence>
<dbReference type="Gene3D" id="1.10.260.40">
    <property type="entry name" value="lambda repressor-like DNA-binding domains"/>
    <property type="match status" value="1"/>
</dbReference>
<organism evidence="3 4">
    <name type="scientific">Cuneatibacter caecimuris</name>
    <dbReference type="NCBI Taxonomy" id="1796618"/>
    <lineage>
        <taxon>Bacteria</taxon>
        <taxon>Bacillati</taxon>
        <taxon>Bacillota</taxon>
        <taxon>Clostridia</taxon>
        <taxon>Lachnospirales</taxon>
        <taxon>Lachnospiraceae</taxon>
        <taxon>Cuneatibacter</taxon>
    </lineage>
</organism>
<dbReference type="GO" id="GO:0003677">
    <property type="term" value="F:DNA binding"/>
    <property type="evidence" value="ECO:0007669"/>
    <property type="project" value="UniProtKB-KW"/>
</dbReference>
<evidence type="ECO:0000256" key="1">
    <source>
        <dbReference type="ARBA" id="ARBA00023125"/>
    </source>
</evidence>
<feature type="domain" description="HTH cro/C1-type" evidence="2">
    <location>
        <begin position="8"/>
        <end position="62"/>
    </location>
</feature>
<name>A0A4Q7PMS8_9FIRM</name>